<dbReference type="GO" id="GO:0000812">
    <property type="term" value="C:Swr1 complex"/>
    <property type="evidence" value="ECO:0007669"/>
    <property type="project" value="TreeGrafter"/>
</dbReference>
<keyword evidence="13" id="KW-1185">Reference proteome</keyword>
<dbReference type="OrthoDB" id="19740at2759"/>
<feature type="compositionally biased region" description="Polar residues" evidence="9">
    <location>
        <begin position="401"/>
        <end position="426"/>
    </location>
</feature>
<evidence type="ECO:0000256" key="7">
    <source>
        <dbReference type="ARBA" id="ARBA00023242"/>
    </source>
</evidence>
<organism evidence="12 13">
    <name type="scientific">Geotrichum candidum</name>
    <name type="common">Oospora lactis</name>
    <name type="synonym">Dipodascus geotrichum</name>
    <dbReference type="NCBI Taxonomy" id="1173061"/>
    <lineage>
        <taxon>Eukaryota</taxon>
        <taxon>Fungi</taxon>
        <taxon>Dikarya</taxon>
        <taxon>Ascomycota</taxon>
        <taxon>Saccharomycotina</taxon>
        <taxon>Dipodascomycetes</taxon>
        <taxon>Dipodascales</taxon>
        <taxon>Dipodascaceae</taxon>
        <taxon>Geotrichum</taxon>
    </lineage>
</organism>
<evidence type="ECO:0000256" key="1">
    <source>
        <dbReference type="ARBA" id="ARBA00004123"/>
    </source>
</evidence>
<evidence type="ECO:0000256" key="5">
    <source>
        <dbReference type="ARBA" id="ARBA00023015"/>
    </source>
</evidence>
<dbReference type="InterPro" id="IPR008468">
    <property type="entry name" value="DMAP1"/>
</dbReference>
<feature type="compositionally biased region" description="Basic and acidic residues" evidence="9">
    <location>
        <begin position="1"/>
        <end position="13"/>
    </location>
</feature>
<feature type="region of interest" description="Disordered" evidence="9">
    <location>
        <begin position="194"/>
        <end position="228"/>
    </location>
</feature>
<dbReference type="PANTHER" id="PTHR12855">
    <property type="entry name" value="DNA METHYLTRANSFERASE 1-ASSOCIATED PROTEIN 1 FAMILY MEMBER"/>
    <property type="match status" value="1"/>
</dbReference>
<evidence type="ECO:0000256" key="2">
    <source>
        <dbReference type="ARBA" id="ARBA00006918"/>
    </source>
</evidence>
<feature type="domain" description="DAMP1 SANT/Myb-like" evidence="11">
    <location>
        <begin position="107"/>
        <end position="174"/>
    </location>
</feature>
<dbReference type="InterPro" id="IPR032563">
    <property type="entry name" value="DAMP1_SANT-like"/>
</dbReference>
<dbReference type="PANTHER" id="PTHR12855:SF10">
    <property type="entry name" value="DNA METHYLTRANSFERASE 1-ASSOCIATED PROTEIN 1"/>
    <property type="match status" value="1"/>
</dbReference>
<dbReference type="STRING" id="1173061.A0A0J9XBV5"/>
<evidence type="ECO:0000313" key="13">
    <source>
        <dbReference type="Proteomes" id="UP000242525"/>
    </source>
</evidence>
<keyword evidence="5" id="KW-0805">Transcription regulation</keyword>
<keyword evidence="6" id="KW-0804">Transcription</keyword>
<comment type="subcellular location">
    <subcellularLocation>
        <location evidence="1">Nucleus</location>
    </subcellularLocation>
</comment>
<proteinExistence type="inferred from homology"/>
<dbReference type="AlphaFoldDB" id="A0A0J9XBV5"/>
<reference evidence="12" key="1">
    <citation type="submission" date="2014-03" db="EMBL/GenBank/DDBJ databases">
        <authorList>
            <person name="Casaregola S."/>
        </authorList>
    </citation>
    <scope>NUCLEOTIDE SEQUENCE [LARGE SCALE GENOMIC DNA]</scope>
    <source>
        <strain evidence="12">CLIB 918</strain>
    </source>
</reference>
<protein>
    <recommendedName>
        <fullName evidence="3">SWR1-complex protein 4</fullName>
    </recommendedName>
</protein>
<sequence length="578" mass="64014">MSSDVRDVLDLPERSSQSFQPPVKKARLDPPPRKLDSMQRELFSLLGENTPPVSVFDDAPRFKDRPTWKQKASPWSWAGFKNPARKDGLVLHHWIRGKYEMDPEDDYAFAQYNQRLAAPPGITYDFSRADYNQAGLDQGGAGDWTFEETKYLFGMCEDYELRWVVIHDRYSFLRKLHKPAPVGTVIEVKMEEGVSPNLTPSTPSTPAAPATPVADKDEKKNDSTLATSSTRTIEELKSRYYDVCQRLLKLHEQQRGTPLTPAEEELYKQMKYPLENEIKRKQHLERLLSRSPAEIAEEEALVLESRKLEAAAEVMLAERAEILRLLDAPVSNSKITQYQTSQGLTQLTNTFMLMDKSKKRKDTPSTPISGSPPPSQLGQDLSAQQQQQQKSSNKNGHRKNSAVTVGGSHSPSRSVTPVTAPGTSATLGAGSNDGAVTQTKGATKNKKTKESTKKGAAAGAAAVAAAIQRKLTPQEEAAYGISYHDKLSPGVYLRSSKIATYKQALQGKMNLVLAEMGLPPRPVMPTARVCAKFDSLQHSISVLLEAKKQADKLDAEIRILRTQKGLPPSGEQQQPPQQ</sequence>
<feature type="region of interest" description="Disordered" evidence="9">
    <location>
        <begin position="356"/>
        <end position="453"/>
    </location>
</feature>
<dbReference type="Pfam" id="PF16282">
    <property type="entry name" value="SANT_DAMP1_like"/>
    <property type="match status" value="1"/>
</dbReference>
<dbReference type="Proteomes" id="UP000242525">
    <property type="component" value="Unassembled WGS sequence"/>
</dbReference>
<feature type="domain" description="DNA methyltransferase 1-associated 1" evidence="10">
    <location>
        <begin position="442"/>
        <end position="563"/>
    </location>
</feature>
<feature type="region of interest" description="Disordered" evidence="9">
    <location>
        <begin position="1"/>
        <end position="34"/>
    </location>
</feature>
<evidence type="ECO:0000313" key="12">
    <source>
        <dbReference type="EMBL" id="CDO54764.1"/>
    </source>
</evidence>
<feature type="compositionally biased region" description="Low complexity" evidence="9">
    <location>
        <begin position="199"/>
        <end position="212"/>
    </location>
</feature>
<comment type="similarity">
    <text evidence="2">Belongs to the SWC4 family.</text>
</comment>
<gene>
    <name evidence="12" type="ORF">BN980_GECA08s04256g</name>
</gene>
<comment type="function">
    <text evidence="8">Component of the SWR1 complex which mediates the ATP-dependent exchange of histone H2A for the H2A variant HZT1 leading to transcriptional regulation of selected genes by chromatin remodeling. Component of the NuA4 histone acetyltransferase complex which is involved in transcriptional activation of selected genes principally by acetylation of nucleosomal histone H4 and H2A. The NuA4 complex is also involved in DNA repair.</text>
</comment>
<dbReference type="GO" id="GO:0035267">
    <property type="term" value="C:NuA4 histone acetyltransferase complex"/>
    <property type="evidence" value="ECO:0007669"/>
    <property type="project" value="InterPro"/>
</dbReference>
<dbReference type="GO" id="GO:0000122">
    <property type="term" value="P:negative regulation of transcription by RNA polymerase II"/>
    <property type="evidence" value="ECO:0007669"/>
    <property type="project" value="TreeGrafter"/>
</dbReference>
<evidence type="ECO:0000256" key="3">
    <source>
        <dbReference type="ARBA" id="ARBA00019132"/>
    </source>
</evidence>
<feature type="compositionally biased region" description="Low complexity" evidence="9">
    <location>
        <begin position="376"/>
        <end position="394"/>
    </location>
</feature>
<evidence type="ECO:0000259" key="10">
    <source>
        <dbReference type="Pfam" id="PF05499"/>
    </source>
</evidence>
<keyword evidence="4" id="KW-0156">Chromatin regulator</keyword>
<evidence type="ECO:0000256" key="6">
    <source>
        <dbReference type="ARBA" id="ARBA00023163"/>
    </source>
</evidence>
<evidence type="ECO:0000259" key="11">
    <source>
        <dbReference type="Pfam" id="PF16282"/>
    </source>
</evidence>
<keyword evidence="7" id="KW-0539">Nucleus</keyword>
<dbReference type="GO" id="GO:0003714">
    <property type="term" value="F:transcription corepressor activity"/>
    <property type="evidence" value="ECO:0007669"/>
    <property type="project" value="TreeGrafter"/>
</dbReference>
<evidence type="ECO:0000256" key="8">
    <source>
        <dbReference type="ARBA" id="ARBA00025264"/>
    </source>
</evidence>
<dbReference type="Gene3D" id="1.10.10.60">
    <property type="entry name" value="Homeodomain-like"/>
    <property type="match status" value="1"/>
</dbReference>
<dbReference type="InterPro" id="IPR027109">
    <property type="entry name" value="Swc4/Dmap1"/>
</dbReference>
<comment type="caution">
    <text evidence="12">The sequence shown here is derived from an EMBL/GenBank/DDBJ whole genome shotgun (WGS) entry which is preliminary data.</text>
</comment>
<dbReference type="GO" id="GO:0006281">
    <property type="term" value="P:DNA repair"/>
    <property type="evidence" value="ECO:0007669"/>
    <property type="project" value="InterPro"/>
</dbReference>
<dbReference type="Pfam" id="PF05499">
    <property type="entry name" value="DMAP1"/>
    <property type="match status" value="1"/>
</dbReference>
<dbReference type="GO" id="GO:0006338">
    <property type="term" value="P:chromatin remodeling"/>
    <property type="evidence" value="ECO:0007669"/>
    <property type="project" value="InterPro"/>
</dbReference>
<evidence type="ECO:0000256" key="9">
    <source>
        <dbReference type="SAM" id="MobiDB-lite"/>
    </source>
</evidence>
<name>A0A0J9XBV5_GEOCN</name>
<dbReference type="EMBL" id="CCBN010000008">
    <property type="protein sequence ID" value="CDO54764.1"/>
    <property type="molecule type" value="Genomic_DNA"/>
</dbReference>
<accession>A0A0J9XBV5</accession>
<evidence type="ECO:0000256" key="4">
    <source>
        <dbReference type="ARBA" id="ARBA00022853"/>
    </source>
</evidence>